<keyword evidence="2" id="KW-1185">Reference proteome</keyword>
<evidence type="ECO:0000313" key="2">
    <source>
        <dbReference type="Proteomes" id="UP001527052"/>
    </source>
</evidence>
<gene>
    <name evidence="1" type="ORF">M5W82_19390</name>
</gene>
<sequence>MKGMYILKKYDSWAMIIKRDFILKLYHSRKISGMGCHCKKKAKQEAEDTEFLCRGVIDVEKG</sequence>
<evidence type="ECO:0000313" key="1">
    <source>
        <dbReference type="EMBL" id="MCY9549052.1"/>
    </source>
</evidence>
<proteinExistence type="predicted"/>
<organism evidence="1 2">
    <name type="scientific">Lysinibacillus xylanilyticus</name>
    <dbReference type="NCBI Taxonomy" id="582475"/>
    <lineage>
        <taxon>Bacteria</taxon>
        <taxon>Bacillati</taxon>
        <taxon>Bacillota</taxon>
        <taxon>Bacilli</taxon>
        <taxon>Bacillales</taxon>
        <taxon>Bacillaceae</taxon>
        <taxon>Lysinibacillus</taxon>
    </lineage>
</organism>
<dbReference type="Proteomes" id="UP001527052">
    <property type="component" value="Unassembled WGS sequence"/>
</dbReference>
<comment type="caution">
    <text evidence="1">The sequence shown here is derived from an EMBL/GenBank/DDBJ whole genome shotgun (WGS) entry which is preliminary data.</text>
</comment>
<accession>A0ABT4ETQ5</accession>
<dbReference type="EMBL" id="JAMDLZ010000040">
    <property type="protein sequence ID" value="MCY9549052.1"/>
    <property type="molecule type" value="Genomic_DNA"/>
</dbReference>
<reference evidence="1 2" key="1">
    <citation type="submission" date="2022-05" db="EMBL/GenBank/DDBJ databases">
        <title>Genome Sequencing of Bee-Associated Microbes.</title>
        <authorList>
            <person name="Dunlap C."/>
        </authorList>
    </citation>
    <scope>NUCLEOTIDE SEQUENCE [LARGE SCALE GENOMIC DNA]</scope>
    <source>
        <strain evidence="1 2">NRRL BD-083</strain>
    </source>
</reference>
<name>A0ABT4ETQ5_9BACI</name>
<dbReference type="RefSeq" id="WP_268639054.1">
    <property type="nucleotide sequence ID" value="NZ_JAMDLZ010000040.1"/>
</dbReference>
<protein>
    <submittedName>
        <fullName evidence="1">Uncharacterized protein</fullName>
    </submittedName>
</protein>